<organism evidence="5 6">
    <name type="scientific">Pseudomonas corrugata</name>
    <dbReference type="NCBI Taxonomy" id="47879"/>
    <lineage>
        <taxon>Bacteria</taxon>
        <taxon>Pseudomonadati</taxon>
        <taxon>Pseudomonadota</taxon>
        <taxon>Gammaproteobacteria</taxon>
        <taxon>Pseudomonadales</taxon>
        <taxon>Pseudomonadaceae</taxon>
        <taxon>Pseudomonas</taxon>
    </lineage>
</organism>
<dbReference type="PRINTS" id="PR00035">
    <property type="entry name" value="HTHGNTR"/>
</dbReference>
<reference evidence="5 6" key="1">
    <citation type="submission" date="2018-08" db="EMBL/GenBank/DDBJ databases">
        <title>Recombination of ecologically and evolutionarily significant loci maintains genetic cohesion in the Pseudomonas syringae species complex.</title>
        <authorList>
            <person name="Dillon M."/>
            <person name="Thakur S."/>
            <person name="Almeida R.N.D."/>
            <person name="Weir B.S."/>
            <person name="Guttman D.S."/>
        </authorList>
    </citation>
    <scope>NUCLEOTIDE SEQUENCE [LARGE SCALE GENOMIC DNA]</scope>
    <source>
        <strain evidence="5 6">NCPPB2445</strain>
    </source>
</reference>
<dbReference type="EMBL" id="RBOJ01000108">
    <property type="protein sequence ID" value="RMM41905.1"/>
    <property type="molecule type" value="Genomic_DNA"/>
</dbReference>
<dbReference type="InterPro" id="IPR036390">
    <property type="entry name" value="WH_DNA-bd_sf"/>
</dbReference>
<gene>
    <name evidence="5" type="ORF">ALQ77_03157</name>
</gene>
<dbReference type="STRING" id="47879.AXG94_07070"/>
<keyword evidence="1" id="KW-0805">Transcription regulation</keyword>
<dbReference type="InterPro" id="IPR008920">
    <property type="entry name" value="TF_FadR/GntR_C"/>
</dbReference>
<dbReference type="PROSITE" id="PS50949">
    <property type="entry name" value="HTH_GNTR"/>
    <property type="match status" value="1"/>
</dbReference>
<dbReference type="Pfam" id="PF07729">
    <property type="entry name" value="FCD"/>
    <property type="match status" value="1"/>
</dbReference>
<dbReference type="PANTHER" id="PTHR43537:SF44">
    <property type="entry name" value="GNTR FAMILY REGULATORY PROTEIN"/>
    <property type="match status" value="1"/>
</dbReference>
<dbReference type="GO" id="GO:0003700">
    <property type="term" value="F:DNA-binding transcription factor activity"/>
    <property type="evidence" value="ECO:0007669"/>
    <property type="project" value="InterPro"/>
</dbReference>
<dbReference type="InterPro" id="IPR036388">
    <property type="entry name" value="WH-like_DNA-bd_sf"/>
</dbReference>
<dbReference type="SUPFAM" id="SSF48008">
    <property type="entry name" value="GntR ligand-binding domain-like"/>
    <property type="match status" value="1"/>
</dbReference>
<proteinExistence type="predicted"/>
<comment type="caution">
    <text evidence="5">The sequence shown here is derived from an EMBL/GenBank/DDBJ whole genome shotgun (WGS) entry which is preliminary data.</text>
</comment>
<evidence type="ECO:0000259" key="4">
    <source>
        <dbReference type="PROSITE" id="PS50949"/>
    </source>
</evidence>
<dbReference type="Pfam" id="PF00392">
    <property type="entry name" value="GntR"/>
    <property type="match status" value="1"/>
</dbReference>
<dbReference type="SMART" id="SM00895">
    <property type="entry name" value="FCD"/>
    <property type="match status" value="1"/>
</dbReference>
<dbReference type="InterPro" id="IPR011711">
    <property type="entry name" value="GntR_C"/>
</dbReference>
<keyword evidence="2" id="KW-0238">DNA-binding</keyword>
<dbReference type="Proteomes" id="UP000270661">
    <property type="component" value="Unassembled WGS sequence"/>
</dbReference>
<keyword evidence="6" id="KW-1185">Reference proteome</keyword>
<dbReference type="Gene3D" id="1.20.120.530">
    <property type="entry name" value="GntR ligand-binding domain-like"/>
    <property type="match status" value="1"/>
</dbReference>
<accession>A0A3M3DXN3</accession>
<protein>
    <recommendedName>
        <fullName evidence="4">HTH gntR-type domain-containing protein</fullName>
    </recommendedName>
</protein>
<sequence>MAHGVFMSSSFHASTVDWLGGWIAAGQVKPGQTIKVEADLGEQLGVSRTVIREAIKTLVAKGMLEVGPKVGTRVLPVRRWNLFDPQVVGWLSRSGLPENFVDDLLDLRRTIEPMAVRWACERATVEQVQAIRLAYHALERAVDSGADYNRADQFFHECILAASHNQFIEQMIPALGALLAVSFEVSAADPDELRRTLPIHKDIAEAIASRDAARGVWACMTLIDNADLAIKRFYPEVMAGRTDTAGQAGNGRFQ</sequence>
<evidence type="ECO:0000256" key="2">
    <source>
        <dbReference type="ARBA" id="ARBA00023125"/>
    </source>
</evidence>
<dbReference type="PANTHER" id="PTHR43537">
    <property type="entry name" value="TRANSCRIPTIONAL REGULATOR, GNTR FAMILY"/>
    <property type="match status" value="1"/>
</dbReference>
<dbReference type="GO" id="GO:0003677">
    <property type="term" value="F:DNA binding"/>
    <property type="evidence" value="ECO:0007669"/>
    <property type="project" value="UniProtKB-KW"/>
</dbReference>
<evidence type="ECO:0000313" key="6">
    <source>
        <dbReference type="Proteomes" id="UP000270661"/>
    </source>
</evidence>
<dbReference type="CDD" id="cd07377">
    <property type="entry name" value="WHTH_GntR"/>
    <property type="match status" value="1"/>
</dbReference>
<feature type="domain" description="HTH gntR-type" evidence="4">
    <location>
        <begin position="9"/>
        <end position="77"/>
    </location>
</feature>
<dbReference type="Gene3D" id="1.10.10.10">
    <property type="entry name" value="Winged helix-like DNA-binding domain superfamily/Winged helix DNA-binding domain"/>
    <property type="match status" value="1"/>
</dbReference>
<dbReference type="AlphaFoldDB" id="A0A3M3DXN3"/>
<dbReference type="InterPro" id="IPR000524">
    <property type="entry name" value="Tscrpt_reg_HTH_GntR"/>
</dbReference>
<name>A0A3M3DXN3_9PSED</name>
<evidence type="ECO:0000256" key="1">
    <source>
        <dbReference type="ARBA" id="ARBA00023015"/>
    </source>
</evidence>
<dbReference type="SUPFAM" id="SSF46785">
    <property type="entry name" value="Winged helix' DNA-binding domain"/>
    <property type="match status" value="1"/>
</dbReference>
<evidence type="ECO:0000313" key="5">
    <source>
        <dbReference type="EMBL" id="RMM41905.1"/>
    </source>
</evidence>
<evidence type="ECO:0000256" key="3">
    <source>
        <dbReference type="ARBA" id="ARBA00023163"/>
    </source>
</evidence>
<dbReference type="SMART" id="SM00345">
    <property type="entry name" value="HTH_GNTR"/>
    <property type="match status" value="1"/>
</dbReference>
<keyword evidence="3" id="KW-0804">Transcription</keyword>